<dbReference type="Proteomes" id="UP001267426">
    <property type="component" value="Unassembled WGS sequence"/>
</dbReference>
<dbReference type="InterPro" id="IPR014710">
    <property type="entry name" value="RmlC-like_jellyroll"/>
</dbReference>
<dbReference type="InterPro" id="IPR047121">
    <property type="entry name" value="YjiB-like"/>
</dbReference>
<evidence type="ECO:0000259" key="2">
    <source>
        <dbReference type="Pfam" id="PF07883"/>
    </source>
</evidence>
<dbReference type="RefSeq" id="WP_311663508.1">
    <property type="nucleotide sequence ID" value="NZ_JAVRHT010000020.1"/>
</dbReference>
<sequence length="167" mass="17449">MPDVPPRPLGPPETLTLGRGGDGRAWPVLLYRAAFEGGAEAAVRRLDENGWGGAWVDGVFAYPHEHPDAHEALAVVAGRAALRLGGAAGQDVTVEAGDVVVLPVGTVHQRLDASADFRVVGAYPEGQHAFTTRRPDHDGPAPPGVAVPRPAADPVRGRGGPLTTLWR</sequence>
<dbReference type="InterPro" id="IPR013096">
    <property type="entry name" value="Cupin_2"/>
</dbReference>
<feature type="region of interest" description="Disordered" evidence="1">
    <location>
        <begin position="1"/>
        <end position="20"/>
    </location>
</feature>
<dbReference type="PANTHER" id="PTHR36448">
    <property type="entry name" value="BLR7373 PROTEIN"/>
    <property type="match status" value="1"/>
</dbReference>
<dbReference type="SUPFAM" id="SSF51182">
    <property type="entry name" value="RmlC-like cupins"/>
    <property type="match status" value="1"/>
</dbReference>
<keyword evidence="4" id="KW-1185">Reference proteome</keyword>
<evidence type="ECO:0000313" key="4">
    <source>
        <dbReference type="Proteomes" id="UP001267426"/>
    </source>
</evidence>
<dbReference type="PANTHER" id="PTHR36448:SF2">
    <property type="entry name" value="CUPIN TYPE-1 DOMAIN-CONTAINING PROTEIN"/>
    <property type="match status" value="1"/>
</dbReference>
<organism evidence="3 4">
    <name type="scientific">Rubrivirga litoralis</name>
    <dbReference type="NCBI Taxonomy" id="3075598"/>
    <lineage>
        <taxon>Bacteria</taxon>
        <taxon>Pseudomonadati</taxon>
        <taxon>Rhodothermota</taxon>
        <taxon>Rhodothermia</taxon>
        <taxon>Rhodothermales</taxon>
        <taxon>Rubricoccaceae</taxon>
        <taxon>Rubrivirga</taxon>
    </lineage>
</organism>
<dbReference type="Pfam" id="PF07883">
    <property type="entry name" value="Cupin_2"/>
    <property type="match status" value="1"/>
</dbReference>
<dbReference type="InterPro" id="IPR014500">
    <property type="entry name" value="UCP019307_cupin"/>
</dbReference>
<name>A0ABU3BRT0_9BACT</name>
<evidence type="ECO:0000256" key="1">
    <source>
        <dbReference type="SAM" id="MobiDB-lite"/>
    </source>
</evidence>
<feature type="compositionally biased region" description="Pro residues" evidence="1">
    <location>
        <begin position="1"/>
        <end position="11"/>
    </location>
</feature>
<dbReference type="PIRSF" id="PIRSF019307">
    <property type="entry name" value="UCP019307"/>
    <property type="match status" value="1"/>
</dbReference>
<feature type="domain" description="Cupin type-2" evidence="2">
    <location>
        <begin position="62"/>
        <end position="109"/>
    </location>
</feature>
<comment type="caution">
    <text evidence="3">The sequence shown here is derived from an EMBL/GenBank/DDBJ whole genome shotgun (WGS) entry which is preliminary data.</text>
</comment>
<proteinExistence type="predicted"/>
<protein>
    <submittedName>
        <fullName evidence="3">Cupin domain-containing protein</fullName>
    </submittedName>
</protein>
<evidence type="ECO:0000313" key="3">
    <source>
        <dbReference type="EMBL" id="MDT0631997.1"/>
    </source>
</evidence>
<dbReference type="Gene3D" id="2.60.120.10">
    <property type="entry name" value="Jelly Rolls"/>
    <property type="match status" value="1"/>
</dbReference>
<reference evidence="3 4" key="1">
    <citation type="submission" date="2023-09" db="EMBL/GenBank/DDBJ databases">
        <authorList>
            <person name="Rey-Velasco X."/>
        </authorList>
    </citation>
    <scope>NUCLEOTIDE SEQUENCE [LARGE SCALE GENOMIC DNA]</scope>
    <source>
        <strain evidence="3 4">F394</strain>
    </source>
</reference>
<dbReference type="EMBL" id="JAVRHT010000020">
    <property type="protein sequence ID" value="MDT0631997.1"/>
    <property type="molecule type" value="Genomic_DNA"/>
</dbReference>
<dbReference type="CDD" id="cd02219">
    <property type="entry name" value="cupin_YjlB-like"/>
    <property type="match status" value="1"/>
</dbReference>
<gene>
    <name evidence="3" type="ORF">RM540_09585</name>
</gene>
<feature type="region of interest" description="Disordered" evidence="1">
    <location>
        <begin position="129"/>
        <end position="167"/>
    </location>
</feature>
<dbReference type="InterPro" id="IPR011051">
    <property type="entry name" value="RmlC_Cupin_sf"/>
</dbReference>
<accession>A0ABU3BRT0</accession>